<evidence type="ECO:0000313" key="1">
    <source>
        <dbReference type="EMBL" id="KAK0408958.1"/>
    </source>
</evidence>
<protein>
    <submittedName>
        <fullName evidence="1">Uncharacterized protein</fullName>
    </submittedName>
</protein>
<evidence type="ECO:0000313" key="2">
    <source>
        <dbReference type="Proteomes" id="UP001175271"/>
    </source>
</evidence>
<dbReference type="AlphaFoldDB" id="A0AA39HQB6"/>
<proteinExistence type="predicted"/>
<sequence length="182" mass="20627">MIRDTKGMDMNKNVTYISQFVSSIGLRCGGFSIFDELAAQKLKSQLDETDGRSHWPEQEVHRFGVLIFNDTLLYPPLKEDDPNAIVLLWNEKGSMTFVYKSTFGSNGNVTYLDNLKCFEENIAIINNALGNVLRGGCYFGPHFDAIVPRDLRMITKSLKESHESLFLFWLTTDEKVTVSSNS</sequence>
<name>A0AA39HQB6_9BILA</name>
<comment type="caution">
    <text evidence="1">The sequence shown here is derived from an EMBL/GenBank/DDBJ whole genome shotgun (WGS) entry which is preliminary data.</text>
</comment>
<dbReference type="Proteomes" id="UP001175271">
    <property type="component" value="Unassembled WGS sequence"/>
</dbReference>
<accession>A0AA39HQB6</accession>
<organism evidence="1 2">
    <name type="scientific">Steinernema hermaphroditum</name>
    <dbReference type="NCBI Taxonomy" id="289476"/>
    <lineage>
        <taxon>Eukaryota</taxon>
        <taxon>Metazoa</taxon>
        <taxon>Ecdysozoa</taxon>
        <taxon>Nematoda</taxon>
        <taxon>Chromadorea</taxon>
        <taxon>Rhabditida</taxon>
        <taxon>Tylenchina</taxon>
        <taxon>Panagrolaimomorpha</taxon>
        <taxon>Strongyloidoidea</taxon>
        <taxon>Steinernematidae</taxon>
        <taxon>Steinernema</taxon>
    </lineage>
</organism>
<keyword evidence="2" id="KW-1185">Reference proteome</keyword>
<gene>
    <name evidence="1" type="ORF">QR680_004260</name>
</gene>
<dbReference type="EMBL" id="JAUCMV010000003">
    <property type="protein sequence ID" value="KAK0408958.1"/>
    <property type="molecule type" value="Genomic_DNA"/>
</dbReference>
<reference evidence="1" key="1">
    <citation type="submission" date="2023-06" db="EMBL/GenBank/DDBJ databases">
        <title>Genomic analysis of the entomopathogenic nematode Steinernema hermaphroditum.</title>
        <authorList>
            <person name="Schwarz E.M."/>
            <person name="Heppert J.K."/>
            <person name="Baniya A."/>
            <person name="Schwartz H.T."/>
            <person name="Tan C.-H."/>
            <person name="Antoshechkin I."/>
            <person name="Sternberg P.W."/>
            <person name="Goodrich-Blair H."/>
            <person name="Dillman A.R."/>
        </authorList>
    </citation>
    <scope>NUCLEOTIDE SEQUENCE</scope>
    <source>
        <strain evidence="1">PS9179</strain>
        <tissue evidence="1">Whole animal</tissue>
    </source>
</reference>